<accession>A0A2S3ZSJ9</accession>
<proteinExistence type="predicted"/>
<keyword evidence="1" id="KW-1133">Transmembrane helix</keyword>
<evidence type="ECO:0000313" key="2">
    <source>
        <dbReference type="EMBL" id="POH72059.1"/>
    </source>
</evidence>
<evidence type="ECO:0008006" key="4">
    <source>
        <dbReference type="Google" id="ProtNLM"/>
    </source>
</evidence>
<keyword evidence="1" id="KW-0472">Membrane</keyword>
<protein>
    <recommendedName>
        <fullName evidence="4">DUF3592 domain-containing protein</fullName>
    </recommendedName>
</protein>
<feature type="transmembrane region" description="Helical" evidence="1">
    <location>
        <begin position="127"/>
        <end position="149"/>
    </location>
</feature>
<keyword evidence="3" id="KW-1185">Reference proteome</keyword>
<dbReference type="Proteomes" id="UP000237061">
    <property type="component" value="Unassembled WGS sequence"/>
</dbReference>
<dbReference type="AlphaFoldDB" id="A0A2S3ZSJ9"/>
<organism evidence="2 3">
    <name type="scientific">Arthrobacter glacialis</name>
    <dbReference type="NCBI Taxonomy" id="1664"/>
    <lineage>
        <taxon>Bacteria</taxon>
        <taxon>Bacillati</taxon>
        <taxon>Actinomycetota</taxon>
        <taxon>Actinomycetes</taxon>
        <taxon>Micrococcales</taxon>
        <taxon>Micrococcaceae</taxon>
        <taxon>Arthrobacter</taxon>
    </lineage>
</organism>
<keyword evidence="1" id="KW-0812">Transmembrane</keyword>
<reference evidence="2 3" key="1">
    <citation type="submission" date="2018-01" db="EMBL/GenBank/DDBJ databases">
        <title>Arthrobacter sp. nov., from glaciers in China.</title>
        <authorList>
            <person name="Liu Q."/>
            <person name="Xin Y.-H."/>
        </authorList>
    </citation>
    <scope>NUCLEOTIDE SEQUENCE [LARGE SCALE GENOMIC DNA]</scope>
    <source>
        <strain evidence="2 3">HLT2-12-2</strain>
    </source>
</reference>
<gene>
    <name evidence="2" type="ORF">CVS27_17930</name>
</gene>
<dbReference type="RefSeq" id="WP_103467218.1">
    <property type="nucleotide sequence ID" value="NZ_PPXC01000018.1"/>
</dbReference>
<name>A0A2S3ZSJ9_ARTGL</name>
<evidence type="ECO:0000256" key="1">
    <source>
        <dbReference type="SAM" id="Phobius"/>
    </source>
</evidence>
<evidence type="ECO:0000313" key="3">
    <source>
        <dbReference type="Proteomes" id="UP000237061"/>
    </source>
</evidence>
<comment type="caution">
    <text evidence="2">The sequence shown here is derived from an EMBL/GenBank/DDBJ whole genome shotgun (WGS) entry which is preliminary data.</text>
</comment>
<sequence>MGQRFRSWAVAGVSAIALAALTTAGVVTLGGGLAEQGNASALSAAGSTLVSTAGTVKANAGDTEWSQMPVRFITEGGEAIETMVWTRQGNRNFDVGELVELDYVSQYPSAARLADGQGGPAKSMGTILTGAGILAAAFLLTGAWIWDLVARSKRRAGKRTRPLRQP</sequence>
<dbReference type="EMBL" id="PPXC01000018">
    <property type="protein sequence ID" value="POH72059.1"/>
    <property type="molecule type" value="Genomic_DNA"/>
</dbReference>